<keyword evidence="5" id="KW-1185">Reference proteome</keyword>
<comment type="caution">
    <text evidence="4">The sequence shown here is derived from an EMBL/GenBank/DDBJ whole genome shotgun (WGS) entry which is preliminary data.</text>
</comment>
<dbReference type="InterPro" id="IPR000551">
    <property type="entry name" value="MerR-type_HTH_dom"/>
</dbReference>
<protein>
    <submittedName>
        <fullName evidence="4">MerR family transcriptional regulator</fullName>
    </submittedName>
</protein>
<accession>A0A918KRZ6</accession>
<dbReference type="SMART" id="SM00422">
    <property type="entry name" value="HTH_MERR"/>
    <property type="match status" value="1"/>
</dbReference>
<evidence type="ECO:0000256" key="2">
    <source>
        <dbReference type="SAM" id="Coils"/>
    </source>
</evidence>
<dbReference type="PROSITE" id="PS50937">
    <property type="entry name" value="HTH_MERR_2"/>
    <property type="match status" value="1"/>
</dbReference>
<evidence type="ECO:0000313" key="5">
    <source>
        <dbReference type="Proteomes" id="UP000626148"/>
    </source>
</evidence>
<feature type="domain" description="HTH merR-type" evidence="3">
    <location>
        <begin position="9"/>
        <end position="76"/>
    </location>
</feature>
<dbReference type="PANTHER" id="PTHR30204:SF58">
    <property type="entry name" value="HTH-TYPE TRANSCRIPTIONAL REGULATOR YFMP"/>
    <property type="match status" value="1"/>
</dbReference>
<dbReference type="InterPro" id="IPR009061">
    <property type="entry name" value="DNA-bd_dom_put_sf"/>
</dbReference>
<evidence type="ECO:0000256" key="1">
    <source>
        <dbReference type="ARBA" id="ARBA00023125"/>
    </source>
</evidence>
<gene>
    <name evidence="4" type="ORF">GCM10007392_46430</name>
</gene>
<sequence length="131" mass="15639">MTVRPEETIYSIRDLASEFDLTTRTIRFYEDKGLLSPQREGQRRIYLKRDRARLKLILRGKRLGFSLDEIQQLVDAYETPEDEVPQLEQYLATLVEHRETLLRQKEDLEKTLEELELAERECRSALDRKRG</sequence>
<reference evidence="4" key="2">
    <citation type="submission" date="2020-09" db="EMBL/GenBank/DDBJ databases">
        <authorList>
            <person name="Sun Q."/>
            <person name="Kim S."/>
        </authorList>
    </citation>
    <scope>NUCLEOTIDE SEQUENCE</scope>
    <source>
        <strain evidence="4">KCTC 22169</strain>
    </source>
</reference>
<dbReference type="Pfam" id="PF13411">
    <property type="entry name" value="MerR_1"/>
    <property type="match status" value="1"/>
</dbReference>
<dbReference type="CDD" id="cd04776">
    <property type="entry name" value="HTH_GnyR"/>
    <property type="match status" value="1"/>
</dbReference>
<keyword evidence="1" id="KW-0238">DNA-binding</keyword>
<dbReference type="Gene3D" id="1.10.1660.10">
    <property type="match status" value="1"/>
</dbReference>
<dbReference type="InterPro" id="IPR047057">
    <property type="entry name" value="MerR_fam"/>
</dbReference>
<dbReference type="EMBL" id="BMXR01000017">
    <property type="protein sequence ID" value="GGX73663.1"/>
    <property type="molecule type" value="Genomic_DNA"/>
</dbReference>
<dbReference type="GO" id="GO:0003700">
    <property type="term" value="F:DNA-binding transcription factor activity"/>
    <property type="evidence" value="ECO:0007669"/>
    <property type="project" value="InterPro"/>
</dbReference>
<dbReference type="SUPFAM" id="SSF46955">
    <property type="entry name" value="Putative DNA-binding domain"/>
    <property type="match status" value="1"/>
</dbReference>
<name>A0A918KRZ6_9GAMM</name>
<proteinExistence type="predicted"/>
<evidence type="ECO:0000259" key="3">
    <source>
        <dbReference type="PROSITE" id="PS50937"/>
    </source>
</evidence>
<evidence type="ECO:0000313" key="4">
    <source>
        <dbReference type="EMBL" id="GGX73663.1"/>
    </source>
</evidence>
<dbReference type="AlphaFoldDB" id="A0A918KRZ6"/>
<feature type="coiled-coil region" evidence="2">
    <location>
        <begin position="91"/>
        <end position="128"/>
    </location>
</feature>
<dbReference type="RefSeq" id="WP_189613332.1">
    <property type="nucleotide sequence ID" value="NZ_BMXR01000017.1"/>
</dbReference>
<keyword evidence="2" id="KW-0175">Coiled coil</keyword>
<dbReference type="Proteomes" id="UP000626148">
    <property type="component" value="Unassembled WGS sequence"/>
</dbReference>
<reference evidence="4" key="1">
    <citation type="journal article" date="2014" name="Int. J. Syst. Evol. Microbiol.">
        <title>Complete genome sequence of Corynebacterium casei LMG S-19264T (=DSM 44701T), isolated from a smear-ripened cheese.</title>
        <authorList>
            <consortium name="US DOE Joint Genome Institute (JGI-PGF)"/>
            <person name="Walter F."/>
            <person name="Albersmeier A."/>
            <person name="Kalinowski J."/>
            <person name="Ruckert C."/>
        </authorList>
    </citation>
    <scope>NUCLEOTIDE SEQUENCE</scope>
    <source>
        <strain evidence="4">KCTC 22169</strain>
    </source>
</reference>
<dbReference type="PANTHER" id="PTHR30204">
    <property type="entry name" value="REDOX-CYCLING DRUG-SENSING TRANSCRIPTIONAL ACTIVATOR SOXR"/>
    <property type="match status" value="1"/>
</dbReference>
<dbReference type="GO" id="GO:0003677">
    <property type="term" value="F:DNA binding"/>
    <property type="evidence" value="ECO:0007669"/>
    <property type="project" value="UniProtKB-KW"/>
</dbReference>
<organism evidence="4 5">
    <name type="scientific">Saccharospirillum salsuginis</name>
    <dbReference type="NCBI Taxonomy" id="418750"/>
    <lineage>
        <taxon>Bacteria</taxon>
        <taxon>Pseudomonadati</taxon>
        <taxon>Pseudomonadota</taxon>
        <taxon>Gammaproteobacteria</taxon>
        <taxon>Oceanospirillales</taxon>
        <taxon>Saccharospirillaceae</taxon>
        <taxon>Saccharospirillum</taxon>
    </lineage>
</organism>